<reference evidence="1" key="1">
    <citation type="submission" date="2022-10" db="EMBL/GenBank/DDBJ databases">
        <title>Tapping the CABI collections for fungal endophytes: first genome assemblies for Collariella, Neodidymelliopsis, Ascochyta clinopodiicola, Didymella pomorum, Didymosphaeria variabile, Neocosmospora piperis and Neocucurbitaria cava.</title>
        <authorList>
            <person name="Hill R."/>
        </authorList>
    </citation>
    <scope>NUCLEOTIDE SEQUENCE</scope>
    <source>
        <strain evidence="1">IMI 355091</strain>
    </source>
</reference>
<evidence type="ECO:0000313" key="1">
    <source>
        <dbReference type="EMBL" id="KAJ4412001.1"/>
    </source>
</evidence>
<dbReference type="EMBL" id="JAPEVA010000004">
    <property type="protein sequence ID" value="KAJ4412001.1"/>
    <property type="molecule type" value="Genomic_DNA"/>
</dbReference>
<sequence>MVAEQLPQLIDTAATLIRQTELALFLGDEQFEEYHVRVIRDFAGMKRLSIEDVQQSRVIVISWTLLVDNDYISELAWATAMPEPARSSCRAFDAWLDGISKDLLSQVLFLQSMDLNHFAQATQDLFEDRLQQPEFQATLPLRLQHGSNYQ</sequence>
<comment type="caution">
    <text evidence="1">The sequence shown here is derived from an EMBL/GenBank/DDBJ whole genome shotgun (WGS) entry which is preliminary data.</text>
</comment>
<accession>A0A9W8ZQ03</accession>
<keyword evidence="2" id="KW-1185">Reference proteome</keyword>
<name>A0A9W8ZQ03_9PLEO</name>
<protein>
    <submittedName>
        <fullName evidence="1">Uncharacterized protein</fullName>
    </submittedName>
</protein>
<organism evidence="1 2">
    <name type="scientific">Didymella pomorum</name>
    <dbReference type="NCBI Taxonomy" id="749634"/>
    <lineage>
        <taxon>Eukaryota</taxon>
        <taxon>Fungi</taxon>
        <taxon>Dikarya</taxon>
        <taxon>Ascomycota</taxon>
        <taxon>Pezizomycotina</taxon>
        <taxon>Dothideomycetes</taxon>
        <taxon>Pleosporomycetidae</taxon>
        <taxon>Pleosporales</taxon>
        <taxon>Pleosporineae</taxon>
        <taxon>Didymellaceae</taxon>
        <taxon>Didymella</taxon>
    </lineage>
</organism>
<dbReference type="Proteomes" id="UP001140510">
    <property type="component" value="Unassembled WGS sequence"/>
</dbReference>
<dbReference type="OrthoDB" id="423221at2759"/>
<gene>
    <name evidence="1" type="ORF">N0V91_001140</name>
</gene>
<dbReference type="AlphaFoldDB" id="A0A9W8ZQ03"/>
<evidence type="ECO:0000313" key="2">
    <source>
        <dbReference type="Proteomes" id="UP001140510"/>
    </source>
</evidence>
<proteinExistence type="predicted"/>